<dbReference type="AlphaFoldDB" id="A0AAV3UPQ4"/>
<comment type="caution">
    <text evidence="1">The sequence shown here is derived from an EMBL/GenBank/DDBJ whole genome shotgun (WGS) entry which is preliminary data.</text>
</comment>
<accession>A0AAV3UPQ4</accession>
<reference evidence="1 2" key="1">
    <citation type="journal article" date="2019" name="Int. J. Syst. Evol. Microbiol.">
        <title>The Global Catalogue of Microorganisms (GCM) 10K type strain sequencing project: providing services to taxonomists for standard genome sequencing and annotation.</title>
        <authorList>
            <consortium name="The Broad Institute Genomics Platform"/>
            <consortium name="The Broad Institute Genome Sequencing Center for Infectious Disease"/>
            <person name="Wu L."/>
            <person name="Ma J."/>
        </authorList>
    </citation>
    <scope>NUCLEOTIDE SEQUENCE [LARGE SCALE GENOMIC DNA]</scope>
    <source>
        <strain evidence="1 2">JCM 17504</strain>
    </source>
</reference>
<evidence type="ECO:0000313" key="1">
    <source>
        <dbReference type="EMBL" id="GAA5062429.1"/>
    </source>
</evidence>
<evidence type="ECO:0000313" key="2">
    <source>
        <dbReference type="Proteomes" id="UP001501729"/>
    </source>
</evidence>
<dbReference type="RefSeq" id="WP_227777964.1">
    <property type="nucleotide sequence ID" value="NZ_BAABKX010000022.1"/>
</dbReference>
<dbReference type="GeneID" id="68616318"/>
<dbReference type="Proteomes" id="UP001501729">
    <property type="component" value="Unassembled WGS sequence"/>
</dbReference>
<sequence>METITDTKTYEYTDEVIVKVMGVDEQGDFAIVSYQFTFVNDENTTVRPRGEIDPEHQSHVKTALADAGYTLKPL</sequence>
<proteinExistence type="predicted"/>
<gene>
    <name evidence="1" type="ORF">GCM10025751_49810</name>
</gene>
<dbReference type="EMBL" id="BAABKX010000022">
    <property type="protein sequence ID" value="GAA5062429.1"/>
    <property type="molecule type" value="Genomic_DNA"/>
</dbReference>
<organism evidence="1 2">
    <name type="scientific">Haladaptatus pallidirubidus</name>
    <dbReference type="NCBI Taxonomy" id="1008152"/>
    <lineage>
        <taxon>Archaea</taxon>
        <taxon>Methanobacteriati</taxon>
        <taxon>Methanobacteriota</taxon>
        <taxon>Stenosarchaea group</taxon>
        <taxon>Halobacteria</taxon>
        <taxon>Halobacteriales</taxon>
        <taxon>Haladaptataceae</taxon>
        <taxon>Haladaptatus</taxon>
    </lineage>
</organism>
<name>A0AAV3UPQ4_9EURY</name>
<keyword evidence="2" id="KW-1185">Reference proteome</keyword>
<protein>
    <submittedName>
        <fullName evidence="1">Uncharacterized protein</fullName>
    </submittedName>
</protein>